<feature type="binding site" evidence="8">
    <location>
        <position position="58"/>
    </location>
    <ligand>
        <name>Mg(2+)</name>
        <dbReference type="ChEBI" id="CHEBI:18420"/>
    </ligand>
</feature>
<accession>A0ABZ2M6Y0</accession>
<dbReference type="SUPFAM" id="SSF56214">
    <property type="entry name" value="4'-phosphopantetheinyl transferase"/>
    <property type="match status" value="1"/>
</dbReference>
<dbReference type="EC" id="2.7.8.7" evidence="8"/>
<evidence type="ECO:0000256" key="3">
    <source>
        <dbReference type="ARBA" id="ARBA00022723"/>
    </source>
</evidence>
<sequence>MSLRVGIDLVRVSRIAESLEHFGERFLHRIFTDAEVAYATAAPAHTPERLAARFAAKEAAMKALALADGGIGWRQIEVQRSPSGDCSLLLHGDALAHARASGVTEMAVSLSHEGDYATAIVIVHGPPKPP</sequence>
<evidence type="ECO:0000256" key="1">
    <source>
        <dbReference type="ARBA" id="ARBA00022516"/>
    </source>
</evidence>
<name>A0ABZ2M6Y0_9BACT</name>
<evidence type="ECO:0000256" key="2">
    <source>
        <dbReference type="ARBA" id="ARBA00022679"/>
    </source>
</evidence>
<dbReference type="InterPro" id="IPR008278">
    <property type="entry name" value="4-PPantetheinyl_Trfase_dom"/>
</dbReference>
<feature type="binding site" evidence="8">
    <location>
        <position position="8"/>
    </location>
    <ligand>
        <name>Mg(2+)</name>
        <dbReference type="ChEBI" id="CHEBI:18420"/>
    </ligand>
</feature>
<evidence type="ECO:0000256" key="8">
    <source>
        <dbReference type="HAMAP-Rule" id="MF_00101"/>
    </source>
</evidence>
<dbReference type="InterPro" id="IPR004568">
    <property type="entry name" value="Ppantetheine-prot_Trfase_dom"/>
</dbReference>
<dbReference type="InterPro" id="IPR037143">
    <property type="entry name" value="4-PPantetheinyl_Trfase_dom_sf"/>
</dbReference>
<dbReference type="NCBIfam" id="TIGR00556">
    <property type="entry name" value="pantethn_trn"/>
    <property type="match status" value="1"/>
</dbReference>
<keyword evidence="7 8" id="KW-0275">Fatty acid biosynthesis</keyword>
<comment type="catalytic activity">
    <reaction evidence="8">
        <text>apo-[ACP] + CoA = holo-[ACP] + adenosine 3',5'-bisphosphate + H(+)</text>
        <dbReference type="Rhea" id="RHEA:12068"/>
        <dbReference type="Rhea" id="RHEA-COMP:9685"/>
        <dbReference type="Rhea" id="RHEA-COMP:9690"/>
        <dbReference type="ChEBI" id="CHEBI:15378"/>
        <dbReference type="ChEBI" id="CHEBI:29999"/>
        <dbReference type="ChEBI" id="CHEBI:57287"/>
        <dbReference type="ChEBI" id="CHEBI:58343"/>
        <dbReference type="ChEBI" id="CHEBI:64479"/>
        <dbReference type="EC" id="2.7.8.7"/>
    </reaction>
</comment>
<keyword evidence="8" id="KW-0963">Cytoplasm</keyword>
<dbReference type="Proteomes" id="UP001370348">
    <property type="component" value="Chromosome"/>
</dbReference>
<feature type="domain" description="4'-phosphopantetheinyl transferase" evidence="9">
    <location>
        <begin position="4"/>
        <end position="120"/>
    </location>
</feature>
<evidence type="ECO:0000256" key="5">
    <source>
        <dbReference type="ARBA" id="ARBA00022842"/>
    </source>
</evidence>
<evidence type="ECO:0000313" key="11">
    <source>
        <dbReference type="Proteomes" id="UP001370348"/>
    </source>
</evidence>
<organism evidence="10 11">
    <name type="scientific">Pendulispora albinea</name>
    <dbReference type="NCBI Taxonomy" id="2741071"/>
    <lineage>
        <taxon>Bacteria</taxon>
        <taxon>Pseudomonadati</taxon>
        <taxon>Myxococcota</taxon>
        <taxon>Myxococcia</taxon>
        <taxon>Myxococcales</taxon>
        <taxon>Sorangiineae</taxon>
        <taxon>Pendulisporaceae</taxon>
        <taxon>Pendulispora</taxon>
    </lineage>
</organism>
<evidence type="ECO:0000256" key="6">
    <source>
        <dbReference type="ARBA" id="ARBA00023098"/>
    </source>
</evidence>
<evidence type="ECO:0000313" key="10">
    <source>
        <dbReference type="EMBL" id="WXB18269.1"/>
    </source>
</evidence>
<proteinExistence type="inferred from homology"/>
<reference evidence="10 11" key="1">
    <citation type="submission" date="2021-12" db="EMBL/GenBank/DDBJ databases">
        <title>Discovery of the Pendulisporaceae a myxobacterial family with distinct sporulation behavior and unique specialized metabolism.</title>
        <authorList>
            <person name="Garcia R."/>
            <person name="Popoff A."/>
            <person name="Bader C.D."/>
            <person name="Loehr J."/>
            <person name="Walesch S."/>
            <person name="Walt C."/>
            <person name="Boldt J."/>
            <person name="Bunk B."/>
            <person name="Haeckl F.J.F.P.J."/>
            <person name="Gunesch A.P."/>
            <person name="Birkelbach J."/>
            <person name="Nuebel U."/>
            <person name="Pietschmann T."/>
            <person name="Bach T."/>
            <person name="Mueller R."/>
        </authorList>
    </citation>
    <scope>NUCLEOTIDE SEQUENCE [LARGE SCALE GENOMIC DNA]</scope>
    <source>
        <strain evidence="10 11">MSr11954</strain>
    </source>
</reference>
<dbReference type="Pfam" id="PF01648">
    <property type="entry name" value="ACPS"/>
    <property type="match status" value="1"/>
</dbReference>
<keyword evidence="11" id="KW-1185">Reference proteome</keyword>
<evidence type="ECO:0000256" key="7">
    <source>
        <dbReference type="ARBA" id="ARBA00023160"/>
    </source>
</evidence>
<dbReference type="NCBIfam" id="TIGR00516">
    <property type="entry name" value="acpS"/>
    <property type="match status" value="1"/>
</dbReference>
<comment type="subcellular location">
    <subcellularLocation>
        <location evidence="8">Cytoplasm</location>
    </subcellularLocation>
</comment>
<dbReference type="RefSeq" id="WP_394827911.1">
    <property type="nucleotide sequence ID" value="NZ_CP089984.1"/>
</dbReference>
<dbReference type="InterPro" id="IPR002582">
    <property type="entry name" value="ACPS"/>
</dbReference>
<keyword evidence="5 8" id="KW-0460">Magnesium</keyword>
<keyword evidence="6 8" id="KW-0443">Lipid metabolism</keyword>
<keyword evidence="4 8" id="KW-0276">Fatty acid metabolism</keyword>
<protein>
    <recommendedName>
        <fullName evidence="8">Holo-[acyl-carrier-protein] synthase</fullName>
        <shortName evidence="8">Holo-ACP synthase</shortName>
        <ecNumber evidence="8">2.7.8.7</ecNumber>
    </recommendedName>
    <alternativeName>
        <fullName evidence="8">4'-phosphopantetheinyl transferase AcpS</fullName>
    </alternativeName>
</protein>
<comment type="function">
    <text evidence="8">Transfers the 4'-phosphopantetheine moiety from coenzyme A to a Ser of acyl-carrier-protein.</text>
</comment>
<dbReference type="GO" id="GO:0008897">
    <property type="term" value="F:holo-[acyl-carrier-protein] synthase activity"/>
    <property type="evidence" value="ECO:0007669"/>
    <property type="project" value="UniProtKB-EC"/>
</dbReference>
<dbReference type="Gene3D" id="3.90.470.20">
    <property type="entry name" value="4'-phosphopantetheinyl transferase domain"/>
    <property type="match status" value="1"/>
</dbReference>
<comment type="cofactor">
    <cofactor evidence="8">
        <name>Mg(2+)</name>
        <dbReference type="ChEBI" id="CHEBI:18420"/>
    </cofactor>
</comment>
<keyword evidence="3 8" id="KW-0479">Metal-binding</keyword>
<gene>
    <name evidence="8 10" type="primary">acpS</name>
    <name evidence="10" type="ORF">LZC94_13520</name>
</gene>
<keyword evidence="1 8" id="KW-0444">Lipid biosynthesis</keyword>
<comment type="similarity">
    <text evidence="8">Belongs to the P-Pant transferase superfamily. AcpS family.</text>
</comment>
<evidence type="ECO:0000259" key="9">
    <source>
        <dbReference type="Pfam" id="PF01648"/>
    </source>
</evidence>
<evidence type="ECO:0000256" key="4">
    <source>
        <dbReference type="ARBA" id="ARBA00022832"/>
    </source>
</evidence>
<keyword evidence="2 8" id="KW-0808">Transferase</keyword>
<dbReference type="HAMAP" id="MF_00101">
    <property type="entry name" value="AcpS"/>
    <property type="match status" value="1"/>
</dbReference>
<dbReference type="EMBL" id="CP089984">
    <property type="protein sequence ID" value="WXB18269.1"/>
    <property type="molecule type" value="Genomic_DNA"/>
</dbReference>